<organism evidence="3 5">
    <name type="scientific">Enterococcus faecium</name>
    <name type="common">Streptococcus faecium</name>
    <dbReference type="NCBI Taxonomy" id="1352"/>
    <lineage>
        <taxon>Bacteria</taxon>
        <taxon>Bacillati</taxon>
        <taxon>Bacillota</taxon>
        <taxon>Bacilli</taxon>
        <taxon>Lactobacillales</taxon>
        <taxon>Enterococcaceae</taxon>
        <taxon>Enterococcus</taxon>
    </lineage>
</organism>
<evidence type="ECO:0000313" key="2">
    <source>
        <dbReference type="EMBL" id="AYM72033.1"/>
    </source>
</evidence>
<name>A0A7V7GL59_ENTFC</name>
<gene>
    <name evidence="2" type="ORF">D9Z05_01545</name>
    <name evidence="3" type="ORF">DTX73_11330</name>
</gene>
<proteinExistence type="predicted"/>
<evidence type="ECO:0000313" key="4">
    <source>
        <dbReference type="Proteomes" id="UP000275747"/>
    </source>
</evidence>
<dbReference type="EMBL" id="CP033041">
    <property type="protein sequence ID" value="AYM72033.1"/>
    <property type="molecule type" value="Genomic_DNA"/>
</dbReference>
<dbReference type="AlphaFoldDB" id="A0A7V7GL59"/>
<sequence length="71" mass="8270">MGRQFSLLHAFLLFLCCAYFAYCDSKKFLSIEQFFGFLLYILTSMLFHVPTLTASFGTLAQEFLHYPEPSR</sequence>
<evidence type="ECO:0000313" key="5">
    <source>
        <dbReference type="Proteomes" id="UP000448762"/>
    </source>
</evidence>
<reference evidence="3 5" key="1">
    <citation type="submission" date="2018-07" db="EMBL/GenBank/DDBJ databases">
        <title>High quality draft genome sequencing of Enterococcus faecium exhibiting probiotic potential isolated from mucus of freshwater fish.</title>
        <authorList>
            <person name="El-Jeni R."/>
            <person name="Ghedira K."/>
            <person name="Abdelhak S."/>
            <person name="El-Bour M."/>
            <person name="Bouhaouala-Zahar B."/>
        </authorList>
    </citation>
    <scope>NUCLEOTIDE SEQUENCE [LARGE SCALE GENOMIC DNA]</scope>
    <source>
        <strain evidence="3 5">R.A73</strain>
    </source>
</reference>
<keyword evidence="1" id="KW-1133">Transmembrane helix</keyword>
<evidence type="ECO:0000256" key="1">
    <source>
        <dbReference type="SAM" id="Phobius"/>
    </source>
</evidence>
<dbReference type="Proteomes" id="UP000275747">
    <property type="component" value="Chromosome"/>
</dbReference>
<dbReference type="EMBL" id="QOVC01000009">
    <property type="protein sequence ID" value="KAA0689261.1"/>
    <property type="molecule type" value="Genomic_DNA"/>
</dbReference>
<feature type="transmembrane region" description="Helical" evidence="1">
    <location>
        <begin position="33"/>
        <end position="56"/>
    </location>
</feature>
<evidence type="ECO:0000313" key="3">
    <source>
        <dbReference type="EMBL" id="KAA0689261.1"/>
    </source>
</evidence>
<keyword evidence="1" id="KW-0472">Membrane</keyword>
<keyword evidence="1" id="KW-0812">Transmembrane</keyword>
<protein>
    <submittedName>
        <fullName evidence="3">Uncharacterized protein</fullName>
    </submittedName>
</protein>
<reference evidence="2 4" key="2">
    <citation type="submission" date="2018-10" db="EMBL/GenBank/DDBJ databases">
        <title>Escaping from acidified nitrite in gastric host defense: Transcriptomic basis for resistance to free nitrous acid in Enterococcus faecalis.</title>
        <authorList>
            <person name="Yu Z."/>
            <person name="Shi D."/>
            <person name="Liu W."/>
            <person name="Meng F."/>
        </authorList>
    </citation>
    <scope>NUCLEOTIDE SEQUENCE [LARGE SCALE GENOMIC DNA]</scope>
    <source>
        <strain evidence="2 4">JE1</strain>
    </source>
</reference>
<dbReference type="Proteomes" id="UP000448762">
    <property type="component" value="Unassembled WGS sequence"/>
</dbReference>
<accession>A0A7V7GL59</accession>